<evidence type="ECO:0000256" key="6">
    <source>
        <dbReference type="ARBA" id="ARBA00022960"/>
    </source>
</evidence>
<keyword evidence="9 12" id="KW-0961">Cell wall biogenesis/degradation</keyword>
<evidence type="ECO:0000256" key="7">
    <source>
        <dbReference type="ARBA" id="ARBA00022984"/>
    </source>
</evidence>
<dbReference type="Pfam" id="PF00275">
    <property type="entry name" value="EPSP_synthase"/>
    <property type="match status" value="1"/>
</dbReference>
<keyword evidence="12" id="KW-0670">Pyruvate</keyword>
<evidence type="ECO:0000256" key="2">
    <source>
        <dbReference type="ARBA" id="ARBA00004752"/>
    </source>
</evidence>
<evidence type="ECO:0000256" key="9">
    <source>
        <dbReference type="ARBA" id="ARBA00023316"/>
    </source>
</evidence>
<evidence type="ECO:0000256" key="11">
    <source>
        <dbReference type="ARBA" id="ARBA00047527"/>
    </source>
</evidence>
<evidence type="ECO:0000256" key="8">
    <source>
        <dbReference type="ARBA" id="ARBA00023306"/>
    </source>
</evidence>
<evidence type="ECO:0000259" key="13">
    <source>
        <dbReference type="Pfam" id="PF00275"/>
    </source>
</evidence>
<dbReference type="NCBIfam" id="NF006873">
    <property type="entry name" value="PRK09369.1"/>
    <property type="match status" value="1"/>
</dbReference>
<dbReference type="InterPro" id="IPR013792">
    <property type="entry name" value="RNA3'P_cycl/enolpyr_Trfase_a/b"/>
</dbReference>
<reference evidence="14 15" key="1">
    <citation type="submission" date="2015-01" db="EMBL/GenBank/DDBJ databases">
        <title>Lifestyle Evolution in Cyanobacterial Symbionts of Sponges.</title>
        <authorList>
            <person name="Burgsdorf I."/>
            <person name="Slaby B.M."/>
            <person name="Handley K.M."/>
            <person name="Haber M."/>
            <person name="Blom J."/>
            <person name="Marshall C.W."/>
            <person name="Gilbert J.A."/>
            <person name="Hentschel U."/>
            <person name="Steindler L."/>
        </authorList>
    </citation>
    <scope>NUCLEOTIDE SEQUENCE [LARGE SCALE GENOMIC DNA]</scope>
    <source>
        <strain evidence="14">SP3</strain>
    </source>
</reference>
<dbReference type="GO" id="GO:0019277">
    <property type="term" value="P:UDP-N-acetylgalactosamine biosynthetic process"/>
    <property type="evidence" value="ECO:0007669"/>
    <property type="project" value="InterPro"/>
</dbReference>
<feature type="binding site" evidence="12">
    <location>
        <position position="321"/>
    </location>
    <ligand>
        <name>UDP-N-acetyl-alpha-D-glucosamine</name>
        <dbReference type="ChEBI" id="CHEBI:57705"/>
    </ligand>
</feature>
<comment type="subcellular location">
    <subcellularLocation>
        <location evidence="1 12">Cytoplasm</location>
    </subcellularLocation>
</comment>
<dbReference type="EC" id="2.5.1.7" evidence="12"/>
<dbReference type="GO" id="GO:0071555">
    <property type="term" value="P:cell wall organization"/>
    <property type="evidence" value="ECO:0007669"/>
    <property type="project" value="UniProtKB-KW"/>
</dbReference>
<evidence type="ECO:0000256" key="5">
    <source>
        <dbReference type="ARBA" id="ARBA00022679"/>
    </source>
</evidence>
<evidence type="ECO:0000256" key="4">
    <source>
        <dbReference type="ARBA" id="ARBA00022618"/>
    </source>
</evidence>
<evidence type="ECO:0000256" key="10">
    <source>
        <dbReference type="ARBA" id="ARBA00038367"/>
    </source>
</evidence>
<dbReference type="CDD" id="cd01555">
    <property type="entry name" value="UdpNAET"/>
    <property type="match status" value="1"/>
</dbReference>
<dbReference type="GO" id="GO:0009252">
    <property type="term" value="P:peptidoglycan biosynthetic process"/>
    <property type="evidence" value="ECO:0007669"/>
    <property type="project" value="UniProtKB-UniRule"/>
</dbReference>
<feature type="binding site" evidence="12">
    <location>
        <position position="343"/>
    </location>
    <ligand>
        <name>UDP-N-acetyl-alpha-D-glucosamine</name>
        <dbReference type="ChEBI" id="CHEBI:57705"/>
    </ligand>
</feature>
<dbReference type="InterPro" id="IPR050068">
    <property type="entry name" value="MurA_subfamily"/>
</dbReference>
<feature type="binding site" evidence="12">
    <location>
        <begin position="35"/>
        <end position="36"/>
    </location>
    <ligand>
        <name>phosphoenolpyruvate</name>
        <dbReference type="ChEBI" id="CHEBI:58702"/>
    </ligand>
</feature>
<feature type="domain" description="Enolpyruvate transferase" evidence="13">
    <location>
        <begin position="21"/>
        <end position="422"/>
    </location>
</feature>
<comment type="pathway">
    <text evidence="2 12">Cell wall biogenesis; peptidoglycan biosynthesis.</text>
</comment>
<dbReference type="InterPro" id="IPR001986">
    <property type="entry name" value="Enolpyruvate_Tfrase_dom"/>
</dbReference>
<comment type="function">
    <text evidence="12">Cell wall formation. Adds enolpyruvyl to UDP-N-acetylglucosamine.</text>
</comment>
<dbReference type="GO" id="GO:0008360">
    <property type="term" value="P:regulation of cell shape"/>
    <property type="evidence" value="ECO:0007669"/>
    <property type="project" value="UniProtKB-KW"/>
</dbReference>
<protein>
    <recommendedName>
        <fullName evidence="12">UDP-N-acetylglucosamine 1-carboxyvinyltransferase</fullName>
        <ecNumber evidence="12">2.5.1.7</ecNumber>
    </recommendedName>
    <alternativeName>
        <fullName evidence="12">Enoylpyruvate transferase</fullName>
    </alternativeName>
    <alternativeName>
        <fullName evidence="12">UDP-N-acetylglucosamine enolpyruvyl transferase</fullName>
        <shortName evidence="12">EPT</shortName>
    </alternativeName>
</protein>
<comment type="caution">
    <text evidence="12">Lacks conserved residue(s) required for the propagation of feature annotation.</text>
</comment>
<feature type="binding site" evidence="12">
    <location>
        <position position="105"/>
    </location>
    <ligand>
        <name>UDP-N-acetyl-alpha-D-glucosamine</name>
        <dbReference type="ChEBI" id="CHEBI:57705"/>
    </ligand>
</feature>
<evidence type="ECO:0000313" key="14">
    <source>
        <dbReference type="EMBL" id="KKZ10257.1"/>
    </source>
</evidence>
<dbReference type="AlphaFoldDB" id="A0A0G2HJT5"/>
<dbReference type="PANTHER" id="PTHR43783">
    <property type="entry name" value="UDP-N-ACETYLGLUCOSAMINE 1-CARBOXYVINYLTRANSFERASE"/>
    <property type="match status" value="1"/>
</dbReference>
<accession>A0A0G2HJT5</accession>
<keyword evidence="6 12" id="KW-0133">Cell shape</keyword>
<proteinExistence type="inferred from homology"/>
<organism evidence="14 15">
    <name type="scientific">Candidatus Synechococcus spongiarum SP3</name>
    <dbReference type="NCBI Taxonomy" id="1604020"/>
    <lineage>
        <taxon>Bacteria</taxon>
        <taxon>Bacillati</taxon>
        <taxon>Cyanobacteriota</taxon>
        <taxon>Cyanophyceae</taxon>
        <taxon>Synechococcales</taxon>
        <taxon>Synechococcaceae</taxon>
        <taxon>Synechococcus</taxon>
    </lineage>
</organism>
<sequence length="442" mass="46354">MTLAALNSPLDLNESQLSIIGQQRLEGELHVNGAKNSALVLMAASVLSREPIRLRNMPDLTDIGTMAKILVSLGVGFQLEGPSAVLSGNGLTRHDPSYDLTRKLRASFFLIGPLLARHGVAKVPLPGGCRIGSRPVREHNRGLQAMGARISIESGVVSAEVPGNQGRLQGCSIHLDCPSVGATETLMMAATLADGETVLRNAAQEPEVVDLAGLLKAMGARIHGAGSSTIKIAGVKELQGADYAVIPDRIEAGTFLIAAAATRSRLHVTPVETSHLNAVLAKLEELGCTINPQGQGLTITTPGQLRGCELRTQPFPGFPTDLQAPFMALLTTVRGDSLVTETIFENRLQHVAELQRMGAQIRTCGNVAVLEGVPMLSGAPVTGADLRAAAAMVIAGLAADGVTHVAGLEHLDRGYTRLEERLQAVGARISRTGTARPALLAV</sequence>
<dbReference type="EMBL" id="JXQG01000105">
    <property type="protein sequence ID" value="KKZ10257.1"/>
    <property type="molecule type" value="Genomic_DNA"/>
</dbReference>
<evidence type="ECO:0000256" key="1">
    <source>
        <dbReference type="ARBA" id="ARBA00004496"/>
    </source>
</evidence>
<dbReference type="Proteomes" id="UP000035067">
    <property type="component" value="Unassembled WGS sequence"/>
</dbReference>
<keyword evidence="8 12" id="KW-0131">Cell cycle</keyword>
<dbReference type="UniPathway" id="UPA00219"/>
<dbReference type="PATRIC" id="fig|1604020.3.peg.820"/>
<dbReference type="PANTHER" id="PTHR43783:SF1">
    <property type="entry name" value="UDP-N-ACETYLGLUCOSAMINE 1-CARBOXYVINYLTRANSFERASE"/>
    <property type="match status" value="1"/>
</dbReference>
<feature type="active site" description="Proton donor" evidence="12">
    <location>
        <position position="129"/>
    </location>
</feature>
<dbReference type="GO" id="GO:0008760">
    <property type="term" value="F:UDP-N-acetylglucosamine 1-carboxyvinyltransferase activity"/>
    <property type="evidence" value="ECO:0007669"/>
    <property type="project" value="UniProtKB-UniRule"/>
</dbReference>
<dbReference type="HAMAP" id="MF_00111">
    <property type="entry name" value="MurA"/>
    <property type="match status" value="1"/>
</dbReference>
<dbReference type="GO" id="GO:0051301">
    <property type="term" value="P:cell division"/>
    <property type="evidence" value="ECO:0007669"/>
    <property type="project" value="UniProtKB-KW"/>
</dbReference>
<dbReference type="NCBIfam" id="TIGR01072">
    <property type="entry name" value="murA"/>
    <property type="match status" value="1"/>
</dbReference>
<keyword evidence="7 12" id="KW-0573">Peptidoglycan synthesis</keyword>
<comment type="caution">
    <text evidence="14">The sequence shown here is derived from an EMBL/GenBank/DDBJ whole genome shotgun (WGS) entry which is preliminary data.</text>
</comment>
<gene>
    <name evidence="12" type="primary">murA</name>
    <name evidence="14" type="ORF">TE42_10520</name>
</gene>
<comment type="catalytic activity">
    <reaction evidence="11 12">
        <text>phosphoenolpyruvate + UDP-N-acetyl-alpha-D-glucosamine = UDP-N-acetyl-3-O-(1-carboxyvinyl)-alpha-D-glucosamine + phosphate</text>
        <dbReference type="Rhea" id="RHEA:18681"/>
        <dbReference type="ChEBI" id="CHEBI:43474"/>
        <dbReference type="ChEBI" id="CHEBI:57705"/>
        <dbReference type="ChEBI" id="CHEBI:58702"/>
        <dbReference type="ChEBI" id="CHEBI:68483"/>
        <dbReference type="EC" id="2.5.1.7"/>
    </reaction>
</comment>
<keyword evidence="5 12" id="KW-0808">Transferase</keyword>
<evidence type="ECO:0000313" key="15">
    <source>
        <dbReference type="Proteomes" id="UP000035067"/>
    </source>
</evidence>
<comment type="similarity">
    <text evidence="10 12">Belongs to the EPSP synthase family. MurA subfamily.</text>
</comment>
<feature type="modified residue" description="2-(S-cysteinyl)pyruvic acid O-phosphothioketal" evidence="12">
    <location>
        <position position="129"/>
    </location>
</feature>
<keyword evidence="3 12" id="KW-0963">Cytoplasm</keyword>
<dbReference type="InterPro" id="IPR005750">
    <property type="entry name" value="UDP_GlcNAc_COvinyl_MurA"/>
</dbReference>
<evidence type="ECO:0000256" key="3">
    <source>
        <dbReference type="ARBA" id="ARBA00022490"/>
    </source>
</evidence>
<evidence type="ECO:0000256" key="12">
    <source>
        <dbReference type="HAMAP-Rule" id="MF_00111"/>
    </source>
</evidence>
<dbReference type="InterPro" id="IPR036968">
    <property type="entry name" value="Enolpyruvate_Tfrase_sf"/>
</dbReference>
<keyword evidence="4 12" id="KW-0132">Cell division</keyword>
<dbReference type="GO" id="GO:0005737">
    <property type="term" value="C:cytoplasm"/>
    <property type="evidence" value="ECO:0007669"/>
    <property type="project" value="UniProtKB-SubCell"/>
</dbReference>
<name>A0A0G2HJT5_9SYNE</name>
<dbReference type="SUPFAM" id="SSF55205">
    <property type="entry name" value="EPT/RTPC-like"/>
    <property type="match status" value="1"/>
</dbReference>
<dbReference type="Gene3D" id="3.65.10.10">
    <property type="entry name" value="Enolpyruvate transferase domain"/>
    <property type="match status" value="2"/>
</dbReference>